<evidence type="ECO:0000313" key="2">
    <source>
        <dbReference type="Proteomes" id="UP000610293"/>
    </source>
</evidence>
<dbReference type="Proteomes" id="UP000610293">
    <property type="component" value="Unassembled WGS sequence"/>
</dbReference>
<comment type="caution">
    <text evidence="1">The sequence shown here is derived from an EMBL/GenBank/DDBJ whole genome shotgun (WGS) entry which is preliminary data.</text>
</comment>
<proteinExistence type="predicted"/>
<gene>
    <name evidence="1" type="ORF">IFU03_09025</name>
</gene>
<dbReference type="AlphaFoldDB" id="A0AAE2PX25"/>
<protein>
    <submittedName>
        <fullName evidence="1">Uncharacterized protein</fullName>
    </submittedName>
</protein>
<dbReference type="EMBL" id="JACYNJ010000005">
    <property type="protein sequence ID" value="MBD8269896.1"/>
    <property type="molecule type" value="Genomic_DNA"/>
</dbReference>
<dbReference type="RefSeq" id="WP_191955763.1">
    <property type="nucleotide sequence ID" value="NZ_JACYNJ010000005.1"/>
</dbReference>
<sequence length="213" mass="23414">MKIVDGFIATIKNSAPALIELAKDLGEVALDHGAGDDAFKEIPIIGTLISMHKLGNSISAALFEIKLNRFLSELNGVPNQQRIDFLDKHCADAEAINHLGASTLMILDKIDHPQMASMLGKAFALMIMGVINRASFDMYCHVIKNLNSYLIQQIHDLFKLECSLSGDIPAVVFLANLGLFYLEKMPSYVGSTEMPAGTYRKTSFGIEFHKNVI</sequence>
<reference evidence="1" key="1">
    <citation type="journal article" date="2020" name="FEMS Microbiol. Ecol.">
        <title>Temporal dynamics of bacterial communities during seed development and maturation.</title>
        <authorList>
            <person name="Chesneau G."/>
            <person name="Torres-Cortes G."/>
            <person name="Briand M."/>
            <person name="Darrasse A."/>
            <person name="Preveaux A."/>
            <person name="Marais C."/>
            <person name="Jacques M.A."/>
            <person name="Shade A."/>
            <person name="Barret M."/>
        </authorList>
    </citation>
    <scope>NUCLEOTIDE SEQUENCE</scope>
    <source>
        <strain evidence="1">CFBP13533</strain>
    </source>
</reference>
<organism evidence="1 2">
    <name type="scientific">Pseudomonas fluorescens</name>
    <dbReference type="NCBI Taxonomy" id="294"/>
    <lineage>
        <taxon>Bacteria</taxon>
        <taxon>Pseudomonadati</taxon>
        <taxon>Pseudomonadota</taxon>
        <taxon>Gammaproteobacteria</taxon>
        <taxon>Pseudomonadales</taxon>
        <taxon>Pseudomonadaceae</taxon>
        <taxon>Pseudomonas</taxon>
    </lineage>
</organism>
<name>A0AAE2PX25_PSEFL</name>
<evidence type="ECO:0000313" key="1">
    <source>
        <dbReference type="EMBL" id="MBD8269896.1"/>
    </source>
</evidence>
<accession>A0AAE2PX25</accession>